<dbReference type="PANTHER" id="PTHR11405">
    <property type="entry name" value="CARBAMOYLTRANSFERASE FAMILY MEMBER"/>
    <property type="match status" value="1"/>
</dbReference>
<evidence type="ECO:0000256" key="2">
    <source>
        <dbReference type="ARBA" id="ARBA00022741"/>
    </source>
</evidence>
<gene>
    <name evidence="5" type="ORF">S12H4_33808</name>
</gene>
<dbReference type="Gene3D" id="3.30.470.20">
    <property type="entry name" value="ATP-grasp fold, B domain"/>
    <property type="match status" value="1"/>
</dbReference>
<dbReference type="PANTHER" id="PTHR11405:SF53">
    <property type="entry name" value="CARBAMOYL-PHOSPHATE SYNTHASE [AMMONIA], MITOCHONDRIAL"/>
    <property type="match status" value="1"/>
</dbReference>
<keyword evidence="2" id="KW-0547">Nucleotide-binding</keyword>
<evidence type="ECO:0000256" key="1">
    <source>
        <dbReference type="ARBA" id="ARBA00022598"/>
    </source>
</evidence>
<comment type="caution">
    <text evidence="5">The sequence shown here is derived from an EMBL/GenBank/DDBJ whole genome shotgun (WGS) entry which is preliminary data.</text>
</comment>
<protein>
    <recommendedName>
        <fullName evidence="4">ATP-grasp domain-containing protein</fullName>
    </recommendedName>
</protein>
<dbReference type="InterPro" id="IPR005479">
    <property type="entry name" value="CPAse_ATP-bd"/>
</dbReference>
<dbReference type="AlphaFoldDB" id="X1V7P0"/>
<evidence type="ECO:0000313" key="5">
    <source>
        <dbReference type="EMBL" id="GAJ01055.1"/>
    </source>
</evidence>
<keyword evidence="3" id="KW-0067">ATP-binding</keyword>
<dbReference type="SUPFAM" id="SSF56059">
    <property type="entry name" value="Glutathione synthetase ATP-binding domain-like"/>
    <property type="match status" value="1"/>
</dbReference>
<dbReference type="GO" id="GO:0005737">
    <property type="term" value="C:cytoplasm"/>
    <property type="evidence" value="ECO:0007669"/>
    <property type="project" value="TreeGrafter"/>
</dbReference>
<dbReference type="PROSITE" id="PS50975">
    <property type="entry name" value="ATP_GRASP"/>
    <property type="match status" value="1"/>
</dbReference>
<dbReference type="Pfam" id="PF02786">
    <property type="entry name" value="CPSase_L_D2"/>
    <property type="match status" value="1"/>
</dbReference>
<dbReference type="GO" id="GO:0005524">
    <property type="term" value="F:ATP binding"/>
    <property type="evidence" value="ECO:0007669"/>
    <property type="project" value="UniProtKB-KW"/>
</dbReference>
<dbReference type="GO" id="GO:0004088">
    <property type="term" value="F:carbamoyl-phosphate synthase (glutamine-hydrolyzing) activity"/>
    <property type="evidence" value="ECO:0007669"/>
    <property type="project" value="TreeGrafter"/>
</dbReference>
<reference evidence="5" key="1">
    <citation type="journal article" date="2014" name="Front. Microbiol.">
        <title>High frequency of phylogenetically diverse reductive dehalogenase-homologous genes in deep subseafloor sedimentary metagenomes.</title>
        <authorList>
            <person name="Kawai M."/>
            <person name="Futagami T."/>
            <person name="Toyoda A."/>
            <person name="Takaki Y."/>
            <person name="Nishi S."/>
            <person name="Hori S."/>
            <person name="Arai W."/>
            <person name="Tsubouchi T."/>
            <person name="Morono Y."/>
            <person name="Uchiyama I."/>
            <person name="Ito T."/>
            <person name="Fujiyama A."/>
            <person name="Inagaki F."/>
            <person name="Takami H."/>
        </authorList>
    </citation>
    <scope>NUCLEOTIDE SEQUENCE</scope>
    <source>
        <strain evidence="5">Expedition CK06-06</strain>
    </source>
</reference>
<proteinExistence type="predicted"/>
<dbReference type="InterPro" id="IPR011761">
    <property type="entry name" value="ATP-grasp"/>
</dbReference>
<feature type="non-terminal residue" evidence="5">
    <location>
        <position position="94"/>
    </location>
</feature>
<keyword evidence="1" id="KW-0436">Ligase</keyword>
<sequence length="94" mass="10018">MVEKKSRIKQAAISLAKSLGVVGLMNVQFAVKREGSEYALYVIEVNPRASRTVPFVSKATGVPIAKIAVKVMAGETLPEQGVITDPVPSHVSVK</sequence>
<dbReference type="EMBL" id="BARW01019954">
    <property type="protein sequence ID" value="GAJ01055.1"/>
    <property type="molecule type" value="Genomic_DNA"/>
</dbReference>
<name>X1V7P0_9ZZZZ</name>
<evidence type="ECO:0000256" key="3">
    <source>
        <dbReference type="ARBA" id="ARBA00022840"/>
    </source>
</evidence>
<accession>X1V7P0</accession>
<feature type="domain" description="ATP-grasp" evidence="4">
    <location>
        <begin position="7"/>
        <end position="73"/>
    </location>
</feature>
<dbReference type="PROSITE" id="PS00867">
    <property type="entry name" value="CPSASE_2"/>
    <property type="match status" value="1"/>
</dbReference>
<evidence type="ECO:0000259" key="4">
    <source>
        <dbReference type="PROSITE" id="PS50975"/>
    </source>
</evidence>
<organism evidence="5">
    <name type="scientific">marine sediment metagenome</name>
    <dbReference type="NCBI Taxonomy" id="412755"/>
    <lineage>
        <taxon>unclassified sequences</taxon>
        <taxon>metagenomes</taxon>
        <taxon>ecological metagenomes</taxon>
    </lineage>
</organism>
<dbReference type="GO" id="GO:0006541">
    <property type="term" value="P:glutamine metabolic process"/>
    <property type="evidence" value="ECO:0007669"/>
    <property type="project" value="TreeGrafter"/>
</dbReference>
<dbReference type="GO" id="GO:0046872">
    <property type="term" value="F:metal ion binding"/>
    <property type="evidence" value="ECO:0007669"/>
    <property type="project" value="InterPro"/>
</dbReference>